<dbReference type="AlphaFoldDB" id="A0A1I7THJ8"/>
<name>A0A1I7THJ8_9PELO</name>
<evidence type="ECO:0000313" key="10">
    <source>
        <dbReference type="WBParaSite" id="Csp11.Scaffold615.g5996.t1"/>
    </source>
</evidence>
<evidence type="ECO:0000256" key="7">
    <source>
        <dbReference type="ARBA" id="ARBA00023136"/>
    </source>
</evidence>
<dbReference type="GO" id="GO:0005737">
    <property type="term" value="C:cytoplasm"/>
    <property type="evidence" value="ECO:0007669"/>
    <property type="project" value="TreeGrafter"/>
</dbReference>
<evidence type="ECO:0000256" key="3">
    <source>
        <dbReference type="ARBA" id="ARBA00022676"/>
    </source>
</evidence>
<sequence>MTVSEKDPTEVYVDIGGGRIQMGRLQSSVNYTRAEEENPKFLMNSTTCRVEPWNNVHSDQLPYPELHEYWIKANISRKDYLFHTQPSPLAAYVHPEHITVTLTAENLFGKTVYCRYFDCKRKEIPHVFESKVFPESTVYCGRRIGAKFISVTQGKYDIPEEPVPIQNRITDGPQHYLTVCMATIYGPEPKFIQIVDFIEHHKLHGATFFHIYLRNASAYDRRLLDDYVRTGDIEVIVLNDHHWRDDFMWHMTQINDCHMRSVGFSKWTAILDIDERIEMKGGQRIVEFLDTVTNPDVVNLQFKVQWVLKDVWSPARYQNDNQFLENLVFRRFHNTSRTHPWLQPKTIVRPESIAAMTIHNPDAVYKGLIKIYVGDDIGVIRHYRNLGGGSLLNNNKRIFEVGPYSLTDVDPNMKFQLTEACLHRVKQVYDTVPNTCEQKQIAYDKHQLTHPCMAYKN</sequence>
<organism evidence="9 10">
    <name type="scientific">Caenorhabditis tropicalis</name>
    <dbReference type="NCBI Taxonomy" id="1561998"/>
    <lineage>
        <taxon>Eukaryota</taxon>
        <taxon>Metazoa</taxon>
        <taxon>Ecdysozoa</taxon>
        <taxon>Nematoda</taxon>
        <taxon>Chromadorea</taxon>
        <taxon>Rhabditida</taxon>
        <taxon>Rhabditina</taxon>
        <taxon>Rhabditomorpha</taxon>
        <taxon>Rhabditoidea</taxon>
        <taxon>Rhabditidae</taxon>
        <taxon>Peloderinae</taxon>
        <taxon>Caenorhabditis</taxon>
    </lineage>
</organism>
<evidence type="ECO:0000256" key="8">
    <source>
        <dbReference type="RuleBase" id="RU366017"/>
    </source>
</evidence>
<dbReference type="WBParaSite" id="Csp11.Scaffold615.g5996.t1">
    <property type="protein sequence ID" value="Csp11.Scaffold615.g5996.t1"/>
    <property type="gene ID" value="Csp11.Scaffold615.g5996"/>
</dbReference>
<keyword evidence="5" id="KW-0812">Transmembrane</keyword>
<evidence type="ECO:0000256" key="2">
    <source>
        <dbReference type="ARBA" id="ARBA00007647"/>
    </source>
</evidence>
<dbReference type="Pfam" id="PF01697">
    <property type="entry name" value="Glyco_transf_92"/>
    <property type="match status" value="1"/>
</dbReference>
<dbReference type="EC" id="2.4.1.-" evidence="8"/>
<evidence type="ECO:0000256" key="5">
    <source>
        <dbReference type="ARBA" id="ARBA00022692"/>
    </source>
</evidence>
<proteinExistence type="inferred from homology"/>
<keyword evidence="6" id="KW-1133">Transmembrane helix</keyword>
<keyword evidence="3 8" id="KW-0328">Glycosyltransferase</keyword>
<comment type="subcellular location">
    <subcellularLocation>
        <location evidence="1">Membrane</location>
        <topology evidence="1">Single-pass membrane protein</topology>
    </subcellularLocation>
</comment>
<dbReference type="InterPro" id="IPR008166">
    <property type="entry name" value="Glyco_transf_92"/>
</dbReference>
<dbReference type="GO" id="GO:0016020">
    <property type="term" value="C:membrane"/>
    <property type="evidence" value="ECO:0007669"/>
    <property type="project" value="UniProtKB-SubCell"/>
</dbReference>
<dbReference type="eggNOG" id="KOG4735">
    <property type="taxonomic scope" value="Eukaryota"/>
</dbReference>
<reference evidence="10" key="1">
    <citation type="submission" date="2016-11" db="UniProtKB">
        <authorList>
            <consortium name="WormBaseParasite"/>
        </authorList>
    </citation>
    <scope>IDENTIFICATION</scope>
</reference>
<keyword evidence="4 8" id="KW-0808">Transferase</keyword>
<dbReference type="PANTHER" id="PTHR21461">
    <property type="entry name" value="GLYCOSYLTRANSFERASE FAMILY 92 PROTEIN"/>
    <property type="match status" value="1"/>
</dbReference>
<evidence type="ECO:0000256" key="4">
    <source>
        <dbReference type="ARBA" id="ARBA00022679"/>
    </source>
</evidence>
<accession>A0A1I7THJ8</accession>
<comment type="similarity">
    <text evidence="2 8">Belongs to the glycosyltransferase 92 family.</text>
</comment>
<evidence type="ECO:0000256" key="1">
    <source>
        <dbReference type="ARBA" id="ARBA00004167"/>
    </source>
</evidence>
<evidence type="ECO:0000256" key="6">
    <source>
        <dbReference type="ARBA" id="ARBA00022989"/>
    </source>
</evidence>
<dbReference type="GO" id="GO:0016757">
    <property type="term" value="F:glycosyltransferase activity"/>
    <property type="evidence" value="ECO:0007669"/>
    <property type="project" value="UniProtKB-UniRule"/>
</dbReference>
<dbReference type="Proteomes" id="UP000095282">
    <property type="component" value="Unplaced"/>
</dbReference>
<keyword evidence="9" id="KW-1185">Reference proteome</keyword>
<evidence type="ECO:0000313" key="9">
    <source>
        <dbReference type="Proteomes" id="UP000095282"/>
    </source>
</evidence>
<keyword evidence="7" id="KW-0472">Membrane</keyword>
<dbReference type="PANTHER" id="PTHR21461:SF8">
    <property type="entry name" value="DOLICHYL-PHOSPHATE-MANNOSE--PROTEIN MANNOSYLTRANSFERASE-RELATED"/>
    <property type="match status" value="1"/>
</dbReference>
<protein>
    <recommendedName>
        <fullName evidence="8">Glycosyltransferase family 92 protein</fullName>
        <ecNumber evidence="8">2.4.1.-</ecNumber>
    </recommendedName>
</protein>